<gene>
    <name evidence="1" type="ORF">P5673_000837</name>
</gene>
<evidence type="ECO:0000313" key="1">
    <source>
        <dbReference type="EMBL" id="KAK2574642.1"/>
    </source>
</evidence>
<organism evidence="1 2">
    <name type="scientific">Acropora cervicornis</name>
    <name type="common">Staghorn coral</name>
    <dbReference type="NCBI Taxonomy" id="6130"/>
    <lineage>
        <taxon>Eukaryota</taxon>
        <taxon>Metazoa</taxon>
        <taxon>Cnidaria</taxon>
        <taxon>Anthozoa</taxon>
        <taxon>Hexacorallia</taxon>
        <taxon>Scleractinia</taxon>
        <taxon>Astrocoeniina</taxon>
        <taxon>Acroporidae</taxon>
        <taxon>Acropora</taxon>
    </lineage>
</organism>
<reference evidence="1" key="1">
    <citation type="journal article" date="2023" name="G3 (Bethesda)">
        <title>Whole genome assembly and annotation of the endangered Caribbean coral Acropora cervicornis.</title>
        <authorList>
            <person name="Selwyn J.D."/>
            <person name="Vollmer S.V."/>
        </authorList>
    </citation>
    <scope>NUCLEOTIDE SEQUENCE</scope>
    <source>
        <strain evidence="1">K2</strain>
    </source>
</reference>
<sequence>MSVANNNLSQDSSHPDHHSQSRLCENAAISLNSLHVQEQFVNRKCCGTVIDNFILVHFILTFQDYSIYETKPTIGCPCRCKVLSAYISPEIQLFKDVREWLYSTAFTKGRHRFLSVHRS</sequence>
<accession>A0AAD9R7M8</accession>
<dbReference type="Proteomes" id="UP001249851">
    <property type="component" value="Unassembled WGS sequence"/>
</dbReference>
<keyword evidence="2" id="KW-1185">Reference proteome</keyword>
<comment type="caution">
    <text evidence="1">The sequence shown here is derived from an EMBL/GenBank/DDBJ whole genome shotgun (WGS) entry which is preliminary data.</text>
</comment>
<dbReference type="EMBL" id="JARQWQ010000001">
    <property type="protein sequence ID" value="KAK2574642.1"/>
    <property type="molecule type" value="Genomic_DNA"/>
</dbReference>
<dbReference type="AlphaFoldDB" id="A0AAD9R7M8"/>
<reference evidence="1" key="2">
    <citation type="journal article" date="2023" name="Science">
        <title>Genomic signatures of disease resistance in endangered staghorn corals.</title>
        <authorList>
            <person name="Vollmer S.V."/>
            <person name="Selwyn J.D."/>
            <person name="Despard B.A."/>
            <person name="Roesel C.L."/>
        </authorList>
    </citation>
    <scope>NUCLEOTIDE SEQUENCE</scope>
    <source>
        <strain evidence="1">K2</strain>
    </source>
</reference>
<protein>
    <submittedName>
        <fullName evidence="1">Uncharacterized protein</fullName>
    </submittedName>
</protein>
<name>A0AAD9R7M8_ACRCE</name>
<evidence type="ECO:0000313" key="2">
    <source>
        <dbReference type="Proteomes" id="UP001249851"/>
    </source>
</evidence>
<proteinExistence type="predicted"/>